<dbReference type="AlphaFoldDB" id="A0AAN6TXW5"/>
<evidence type="ECO:0000256" key="1">
    <source>
        <dbReference type="SAM" id="MobiDB-lite"/>
    </source>
</evidence>
<feature type="compositionally biased region" description="Basic and acidic residues" evidence="1">
    <location>
        <begin position="800"/>
        <end position="810"/>
    </location>
</feature>
<dbReference type="SUPFAM" id="SSF52047">
    <property type="entry name" value="RNI-like"/>
    <property type="match status" value="1"/>
</dbReference>
<evidence type="ECO:0000313" key="2">
    <source>
        <dbReference type="EMBL" id="KAK4122564.1"/>
    </source>
</evidence>
<dbReference type="InterPro" id="IPR032675">
    <property type="entry name" value="LRR_dom_sf"/>
</dbReference>
<dbReference type="Proteomes" id="UP001302602">
    <property type="component" value="Unassembled WGS sequence"/>
</dbReference>
<sequence>MDSSGLLPSYEDATTSPDWLDLVAPYIPIQQYASLCVVSKRFYHQFARRLWNDPITVICLLKPSPDPQSLLNLLGHASRIPATSSLPSFVRSLDTRRLVADPTYPFLSLLPTRPLSTLLSDIACTFPQSRCILLDSYPGLEPQSPTNRASFDRLLSAEPPLLLSISRCQVELPASYFSSSYLKNLVYLDVSDMPGSLKTPLFDETLNSKNLPSLRIFKARGREVDYLTGIALFAVFRKQLWSVDLSRNKLTDSIVGVMSAFSFPPQISGTGNPDIEGRLVHGMEGSESFGEFRFVSESSWSATFSHPLRHFADAPSYTEHAEDGNLRSVSRRLSGGSKIRPDSPDAIKTLLSGRVGFHSPLLKNVLASSICHGHHGITHLHLNGNNISASGLAKMIRSSPGQLRHLECDSLAFNQHNGIYLSWLSKAKLSGTLGWAHVFRPVFSANLQVLRIHHSLVTQLLSLELAGHGLSPMAKWWMVETQVLPRAELAYPEAFVPDMNPRLQSLTLTNIPRYSTGPLIEKLINLLKLASMQERAIQDVKTEGRRGPATLLGLRHIRLEFELNPLEVFGHNLSGGDLDFDAAAVMDDSSKQFSFFDSTWSSSPSTSKPSSSSKTVSAVTQPPPVSESGNTTNQSARPDLPTPPPPPSTETSRPPAPEPVPQYLSHTWEWESSPVTRGIWVGPGPGSRRNPTPAVREYMQLVRFNSGQLQVNPVPATPCHVAAGVPEKEIIFSAAWDAILHNNPLTGINPDGERRPSGYLVFYPPKPTRADIRGMKDVIAAIRAYRDWTRRAYAEACRRAREETQGKGKEDGEEEAKLGPPHFHWTGRLEVVRWDAKEGLVSS</sequence>
<dbReference type="GeneID" id="87827358"/>
<dbReference type="RefSeq" id="XP_062646335.1">
    <property type="nucleotide sequence ID" value="XM_062790588.1"/>
</dbReference>
<keyword evidence="3" id="KW-1185">Reference proteome</keyword>
<feature type="region of interest" description="Disordered" evidence="1">
    <location>
        <begin position="800"/>
        <end position="821"/>
    </location>
</feature>
<dbReference type="EMBL" id="MU853230">
    <property type="protein sequence ID" value="KAK4122564.1"/>
    <property type="molecule type" value="Genomic_DNA"/>
</dbReference>
<dbReference type="Gene3D" id="3.80.10.10">
    <property type="entry name" value="Ribonuclease Inhibitor"/>
    <property type="match status" value="1"/>
</dbReference>
<organism evidence="2 3">
    <name type="scientific">Parathielavia appendiculata</name>
    <dbReference type="NCBI Taxonomy" id="2587402"/>
    <lineage>
        <taxon>Eukaryota</taxon>
        <taxon>Fungi</taxon>
        <taxon>Dikarya</taxon>
        <taxon>Ascomycota</taxon>
        <taxon>Pezizomycotina</taxon>
        <taxon>Sordariomycetes</taxon>
        <taxon>Sordariomycetidae</taxon>
        <taxon>Sordariales</taxon>
        <taxon>Chaetomiaceae</taxon>
        <taxon>Parathielavia</taxon>
    </lineage>
</organism>
<evidence type="ECO:0000313" key="3">
    <source>
        <dbReference type="Proteomes" id="UP001302602"/>
    </source>
</evidence>
<proteinExistence type="predicted"/>
<feature type="compositionally biased region" description="Low complexity" evidence="1">
    <location>
        <begin position="596"/>
        <end position="620"/>
    </location>
</feature>
<reference evidence="2" key="1">
    <citation type="journal article" date="2023" name="Mol. Phylogenet. Evol.">
        <title>Genome-scale phylogeny and comparative genomics of the fungal order Sordariales.</title>
        <authorList>
            <person name="Hensen N."/>
            <person name="Bonometti L."/>
            <person name="Westerberg I."/>
            <person name="Brannstrom I.O."/>
            <person name="Guillou S."/>
            <person name="Cros-Aarteil S."/>
            <person name="Calhoun S."/>
            <person name="Haridas S."/>
            <person name="Kuo A."/>
            <person name="Mondo S."/>
            <person name="Pangilinan J."/>
            <person name="Riley R."/>
            <person name="LaButti K."/>
            <person name="Andreopoulos B."/>
            <person name="Lipzen A."/>
            <person name="Chen C."/>
            <person name="Yan M."/>
            <person name="Daum C."/>
            <person name="Ng V."/>
            <person name="Clum A."/>
            <person name="Steindorff A."/>
            <person name="Ohm R.A."/>
            <person name="Martin F."/>
            <person name="Silar P."/>
            <person name="Natvig D.O."/>
            <person name="Lalanne C."/>
            <person name="Gautier V."/>
            <person name="Ament-Velasquez S.L."/>
            <person name="Kruys A."/>
            <person name="Hutchinson M.I."/>
            <person name="Powell A.J."/>
            <person name="Barry K."/>
            <person name="Miller A.N."/>
            <person name="Grigoriev I.V."/>
            <person name="Debuchy R."/>
            <person name="Gladieux P."/>
            <person name="Hiltunen Thoren M."/>
            <person name="Johannesson H."/>
        </authorList>
    </citation>
    <scope>NUCLEOTIDE SEQUENCE</scope>
    <source>
        <strain evidence="2">CBS 731.68</strain>
    </source>
</reference>
<reference evidence="2" key="2">
    <citation type="submission" date="2023-05" db="EMBL/GenBank/DDBJ databases">
        <authorList>
            <consortium name="Lawrence Berkeley National Laboratory"/>
            <person name="Steindorff A."/>
            <person name="Hensen N."/>
            <person name="Bonometti L."/>
            <person name="Westerberg I."/>
            <person name="Brannstrom I.O."/>
            <person name="Guillou S."/>
            <person name="Cros-Aarteil S."/>
            <person name="Calhoun S."/>
            <person name="Haridas S."/>
            <person name="Kuo A."/>
            <person name="Mondo S."/>
            <person name="Pangilinan J."/>
            <person name="Riley R."/>
            <person name="Labutti K."/>
            <person name="Andreopoulos B."/>
            <person name="Lipzen A."/>
            <person name="Chen C."/>
            <person name="Yanf M."/>
            <person name="Daum C."/>
            <person name="Ng V."/>
            <person name="Clum A."/>
            <person name="Ohm R."/>
            <person name="Martin F."/>
            <person name="Silar P."/>
            <person name="Natvig D."/>
            <person name="Lalanne C."/>
            <person name="Gautier V."/>
            <person name="Ament-Velasquez S.L."/>
            <person name="Kruys A."/>
            <person name="Hutchinson M.I."/>
            <person name="Powell A.J."/>
            <person name="Barry K."/>
            <person name="Miller A.N."/>
            <person name="Grigoriev I.V."/>
            <person name="Debuchy R."/>
            <person name="Gladieux P."/>
            <person name="Thoren M.H."/>
            <person name="Johannesson H."/>
        </authorList>
    </citation>
    <scope>NUCLEOTIDE SEQUENCE</scope>
    <source>
        <strain evidence="2">CBS 731.68</strain>
    </source>
</reference>
<comment type="caution">
    <text evidence="2">The sequence shown here is derived from an EMBL/GenBank/DDBJ whole genome shotgun (WGS) entry which is preliminary data.</text>
</comment>
<accession>A0AAN6TXW5</accession>
<feature type="compositionally biased region" description="Pro residues" evidence="1">
    <location>
        <begin position="640"/>
        <end position="660"/>
    </location>
</feature>
<name>A0AAN6TXW5_9PEZI</name>
<gene>
    <name evidence="2" type="ORF">N657DRAFT_620440</name>
</gene>
<feature type="region of interest" description="Disordered" evidence="1">
    <location>
        <begin position="596"/>
        <end position="662"/>
    </location>
</feature>
<protein>
    <recommendedName>
        <fullName evidence="4">Leucine rich repeat domain containing protein</fullName>
    </recommendedName>
</protein>
<evidence type="ECO:0008006" key="4">
    <source>
        <dbReference type="Google" id="ProtNLM"/>
    </source>
</evidence>